<keyword evidence="1" id="KW-0812">Transmembrane</keyword>
<sequence>MHKSQFLLLLFLLFAAFASKNFFIWPAVSGKTPIKLRHVLIGVGLLIFGFFFDHTLSSLSSQTPELTPILYSLFLAFAFLFYLFLLPLNITRVILFSGDKPLATIWQAILSSLRMWIILIPVTQLIGIILNKFLILIIPIQNLHVQEITTKIQNVSFLTGKHMSFLLAIGVLTPFFEEVFFRGFLQTFLKNKLSRGWALFYTSIIFALSHVESSLGSLVFVPMIFVFSLFAGFLYEKERQILAPIVLHMLFNLTTFFFMEVT</sequence>
<dbReference type="STRING" id="1806891.Cs308_0963"/>
<evidence type="ECO:0000313" key="3">
    <source>
        <dbReference type="EMBL" id="ANH79133.1"/>
    </source>
</evidence>
<feature type="transmembrane region" description="Helical" evidence="1">
    <location>
        <begin position="39"/>
        <end position="57"/>
    </location>
</feature>
<evidence type="ECO:0000313" key="4">
    <source>
        <dbReference type="Proteomes" id="UP000078162"/>
    </source>
</evidence>
<keyword evidence="1" id="KW-0472">Membrane</keyword>
<gene>
    <name evidence="3" type="ORF">Cs308_0963</name>
</gene>
<feature type="transmembrane region" description="Helical" evidence="1">
    <location>
        <begin position="241"/>
        <end position="259"/>
    </location>
</feature>
<dbReference type="AlphaFoldDB" id="A0A1A9HYH1"/>
<dbReference type="EMBL" id="CP014639">
    <property type="protein sequence ID" value="ANH79133.1"/>
    <property type="molecule type" value="Genomic_DNA"/>
</dbReference>
<dbReference type="OrthoDB" id="9782250at2"/>
<dbReference type="PATRIC" id="fig|1806891.3.peg.956"/>
<proteinExistence type="predicted"/>
<feature type="transmembrane region" description="Helical" evidence="1">
    <location>
        <begin position="115"/>
        <end position="138"/>
    </location>
</feature>
<reference evidence="4" key="1">
    <citation type="submission" date="2016-03" db="EMBL/GenBank/DDBJ databases">
        <title>Culture-independent genomics supports pathogen discovery for uncultivable bacteria within the genus Chlamydia.</title>
        <authorList>
            <person name="Taylor-Brown A."/>
            <person name="Bachmann N.L."/>
            <person name="Borel N."/>
            <person name="Polkinghorne A."/>
        </authorList>
    </citation>
    <scope>NUCLEOTIDE SEQUENCE [LARGE SCALE GENOMIC DNA]</scope>
    <source>
        <strain evidence="4">2742-308</strain>
    </source>
</reference>
<dbReference type="GO" id="GO:0080120">
    <property type="term" value="P:CAAX-box protein maturation"/>
    <property type="evidence" value="ECO:0007669"/>
    <property type="project" value="UniProtKB-ARBA"/>
</dbReference>
<protein>
    <recommendedName>
        <fullName evidence="2">CAAX prenyl protease 2/Lysostaphin resistance protein A-like domain-containing protein</fullName>
    </recommendedName>
</protein>
<dbReference type="Proteomes" id="UP000078162">
    <property type="component" value="Chromosome"/>
</dbReference>
<organism evidence="3 4">
    <name type="scientific">Candidatus Chlamydia sanziniae</name>
    <dbReference type="NCBI Taxonomy" id="1806891"/>
    <lineage>
        <taxon>Bacteria</taxon>
        <taxon>Pseudomonadati</taxon>
        <taxon>Chlamydiota</taxon>
        <taxon>Chlamydiia</taxon>
        <taxon>Chlamydiales</taxon>
        <taxon>Chlamydiaceae</taxon>
        <taxon>Chlamydia/Chlamydophila group</taxon>
        <taxon>Chlamydia</taxon>
    </lineage>
</organism>
<name>A0A1A9HYH1_9CHLA</name>
<dbReference type="RefSeq" id="WP_066483167.1">
    <property type="nucleotide sequence ID" value="NZ_CP014639.1"/>
</dbReference>
<evidence type="ECO:0000259" key="2">
    <source>
        <dbReference type="Pfam" id="PF02517"/>
    </source>
</evidence>
<feature type="domain" description="CAAX prenyl protease 2/Lysostaphin resistance protein A-like" evidence="2">
    <location>
        <begin position="163"/>
        <end position="253"/>
    </location>
</feature>
<keyword evidence="4" id="KW-1185">Reference proteome</keyword>
<feature type="transmembrane region" description="Helical" evidence="1">
    <location>
        <begin position="69"/>
        <end position="95"/>
    </location>
</feature>
<dbReference type="GO" id="GO:0004175">
    <property type="term" value="F:endopeptidase activity"/>
    <property type="evidence" value="ECO:0007669"/>
    <property type="project" value="UniProtKB-ARBA"/>
</dbReference>
<feature type="transmembrane region" description="Helical" evidence="1">
    <location>
        <begin position="158"/>
        <end position="176"/>
    </location>
</feature>
<dbReference type="KEGG" id="csaz:Cs308_0963"/>
<dbReference type="Pfam" id="PF02517">
    <property type="entry name" value="Rce1-like"/>
    <property type="match status" value="1"/>
</dbReference>
<feature type="transmembrane region" description="Helical" evidence="1">
    <location>
        <begin position="218"/>
        <end position="235"/>
    </location>
</feature>
<accession>A0A1A9HYH1</accession>
<dbReference type="InterPro" id="IPR003675">
    <property type="entry name" value="Rce1/LyrA-like_dom"/>
</dbReference>
<evidence type="ECO:0000256" key="1">
    <source>
        <dbReference type="SAM" id="Phobius"/>
    </source>
</evidence>
<keyword evidence="1" id="KW-1133">Transmembrane helix</keyword>